<dbReference type="PANTHER" id="PTHR46310">
    <property type="entry name" value="AMIDASE 1"/>
    <property type="match status" value="1"/>
</dbReference>
<accession>A0A9P7STZ1</accession>
<evidence type="ECO:0000313" key="5">
    <source>
        <dbReference type="Proteomes" id="UP000748025"/>
    </source>
</evidence>
<dbReference type="InterPro" id="IPR036928">
    <property type="entry name" value="AS_sf"/>
</dbReference>
<feature type="domain" description="Scytalone dehydratase-like protein Arp1 N-terminal" evidence="3">
    <location>
        <begin position="59"/>
        <end position="156"/>
    </location>
</feature>
<keyword evidence="5" id="KW-1185">Reference proteome</keyword>
<dbReference type="Gene3D" id="3.90.1300.10">
    <property type="entry name" value="Amidase signature (AS) domain"/>
    <property type="match status" value="1"/>
</dbReference>
<dbReference type="Proteomes" id="UP000748025">
    <property type="component" value="Unassembled WGS sequence"/>
</dbReference>
<evidence type="ECO:0000313" key="4">
    <source>
        <dbReference type="EMBL" id="KAG5989728.1"/>
    </source>
</evidence>
<organism evidence="4 5">
    <name type="scientific">Claviceps pusilla</name>
    <dbReference type="NCBI Taxonomy" id="123648"/>
    <lineage>
        <taxon>Eukaryota</taxon>
        <taxon>Fungi</taxon>
        <taxon>Dikarya</taxon>
        <taxon>Ascomycota</taxon>
        <taxon>Pezizomycotina</taxon>
        <taxon>Sordariomycetes</taxon>
        <taxon>Hypocreomycetidae</taxon>
        <taxon>Hypocreales</taxon>
        <taxon>Clavicipitaceae</taxon>
        <taxon>Claviceps</taxon>
    </lineage>
</organism>
<reference evidence="4" key="1">
    <citation type="journal article" date="2020" name="bioRxiv">
        <title>Whole genome comparisons of ergot fungi reveals the divergence and evolution of species within the genus Claviceps are the result of varying mechanisms driving genome evolution and host range expansion.</title>
        <authorList>
            <person name="Wyka S.A."/>
            <person name="Mondo S.J."/>
            <person name="Liu M."/>
            <person name="Dettman J."/>
            <person name="Nalam V."/>
            <person name="Broders K.D."/>
        </authorList>
    </citation>
    <scope>NUCLEOTIDE SEQUENCE</scope>
    <source>
        <strain evidence="4">CCC 602</strain>
    </source>
</reference>
<dbReference type="Pfam" id="PF26053">
    <property type="entry name" value="DUF8016"/>
    <property type="match status" value="1"/>
</dbReference>
<dbReference type="AlphaFoldDB" id="A0A9P7STZ1"/>
<dbReference type="InterPro" id="IPR023631">
    <property type="entry name" value="Amidase_dom"/>
</dbReference>
<dbReference type="EMBL" id="SRPW01002894">
    <property type="protein sequence ID" value="KAG5989728.1"/>
    <property type="molecule type" value="Genomic_DNA"/>
</dbReference>
<evidence type="ECO:0000259" key="2">
    <source>
        <dbReference type="Pfam" id="PF01425"/>
    </source>
</evidence>
<dbReference type="Pfam" id="PF01425">
    <property type="entry name" value="Amidase"/>
    <property type="match status" value="1"/>
</dbReference>
<feature type="non-terminal residue" evidence="4">
    <location>
        <position position="578"/>
    </location>
</feature>
<dbReference type="OrthoDB" id="5423360at2759"/>
<sequence>MSMLRQDADARLDGSVYAGPRPHSSPFTMSLKSVLTTVVAGSHYLVHPQVLGTIEEIIKPDVIIPVTVLETRQLQHNLESLLRLYDFYDDVFNPEFGNVLIEKPNRKPVKVAQAPQAATSVGHGKSVMRLREDDTAAASATKASVYDLPPGPYILHGPNVHQAWRIYNDTMDAFACGVYPDKVDENDVFNVLQLPADSPSNHTFIPVPSRLYNTIPVVDAPLQGFRFTVPDCMSLKGVPTSMSSAAWQDLHNDTADTTAAFAKRLIDLGAVLVGKTKSSQFGSGREWTDVAAPRNPREDGHQDAAGGSTGAGSALAAYDWLRTSIGIDAIGQAFDTAAADGLFALRTTPGRLPLDDAHISPLKSNAFSIFGTNLPELFRDATAIVHQSLSSPPITFPKRLISVTDLDRTYHRHAEKQEDFVAAVESFVGVRVNKVGLQELWKSKPPMEANGHSLQGYMRNAPFFSFCYDFYHQYDIFRNEYLAAFGKQPAVEATVLHQWSLGKNVSDAEYQDYQTRISVFRTWFSEHVMPLDEQGDAVLIMPYASDAPRYNAPEPETINGVTAQLLGSLLRSPQMLVP</sequence>
<gene>
    <name evidence="4" type="ORF">E4U43_004446</name>
</gene>
<feature type="region of interest" description="Disordered" evidence="1">
    <location>
        <begin position="280"/>
        <end position="309"/>
    </location>
</feature>
<protein>
    <recommendedName>
        <fullName evidence="6">Amidase domain-containing protein</fullName>
    </recommendedName>
</protein>
<evidence type="ECO:0000256" key="1">
    <source>
        <dbReference type="SAM" id="MobiDB-lite"/>
    </source>
</evidence>
<dbReference type="PANTHER" id="PTHR46310:SF7">
    <property type="entry name" value="AMIDASE 1"/>
    <property type="match status" value="1"/>
</dbReference>
<feature type="domain" description="Amidase" evidence="2">
    <location>
        <begin position="220"/>
        <end position="353"/>
    </location>
</feature>
<dbReference type="SUPFAM" id="SSF75304">
    <property type="entry name" value="Amidase signature (AS) enzymes"/>
    <property type="match status" value="1"/>
</dbReference>
<evidence type="ECO:0008006" key="6">
    <source>
        <dbReference type="Google" id="ProtNLM"/>
    </source>
</evidence>
<dbReference type="InterPro" id="IPR058329">
    <property type="entry name" value="Arp1_N"/>
</dbReference>
<comment type="caution">
    <text evidence="4">The sequence shown here is derived from an EMBL/GenBank/DDBJ whole genome shotgun (WGS) entry which is preliminary data.</text>
</comment>
<evidence type="ECO:0000259" key="3">
    <source>
        <dbReference type="Pfam" id="PF26053"/>
    </source>
</evidence>
<name>A0A9P7STZ1_9HYPO</name>
<proteinExistence type="predicted"/>